<keyword evidence="3" id="KW-0378">Hydrolase</keyword>
<reference evidence="3 4" key="1">
    <citation type="submission" date="2016-10" db="EMBL/GenBank/DDBJ databases">
        <authorList>
            <person name="de Groot N.N."/>
        </authorList>
    </citation>
    <scope>NUCLEOTIDE SEQUENCE [LARGE SCALE GENOMIC DNA]</scope>
    <source>
        <strain evidence="3 4">AB35.6</strain>
    </source>
</reference>
<dbReference type="Pfam" id="PF00753">
    <property type="entry name" value="Lactamase_B"/>
    <property type="match status" value="1"/>
</dbReference>
<protein>
    <submittedName>
        <fullName evidence="3">Hydroxyacylglutathione hydrolase</fullName>
    </submittedName>
</protein>
<dbReference type="InterPro" id="IPR044528">
    <property type="entry name" value="POD-like_MBL-fold"/>
</dbReference>
<dbReference type="FunFam" id="3.60.15.10:FF:000030">
    <property type="entry name" value="Metallo-beta-lactamase family protein"/>
    <property type="match status" value="1"/>
</dbReference>
<evidence type="ECO:0000313" key="4">
    <source>
        <dbReference type="Proteomes" id="UP000182409"/>
    </source>
</evidence>
<dbReference type="Gene3D" id="3.40.250.10">
    <property type="entry name" value="Rhodanese-like domain"/>
    <property type="match status" value="2"/>
</dbReference>
<evidence type="ECO:0000256" key="1">
    <source>
        <dbReference type="ARBA" id="ARBA00022723"/>
    </source>
</evidence>
<dbReference type="GO" id="GO:0050313">
    <property type="term" value="F:sulfur dioxygenase activity"/>
    <property type="evidence" value="ECO:0007669"/>
    <property type="project" value="InterPro"/>
</dbReference>
<dbReference type="SMART" id="SM00849">
    <property type="entry name" value="Lactamase_B"/>
    <property type="match status" value="1"/>
</dbReference>
<dbReference type="InterPro" id="IPR036873">
    <property type="entry name" value="Rhodanese-like_dom_sf"/>
</dbReference>
<feature type="domain" description="Rhodanese" evidence="2">
    <location>
        <begin position="270"/>
        <end position="360"/>
    </location>
</feature>
<dbReference type="Gene3D" id="3.60.15.10">
    <property type="entry name" value="Ribonuclease Z/Hydroxyacylglutathione hydrolase-like"/>
    <property type="match status" value="1"/>
</dbReference>
<dbReference type="PROSITE" id="PS50206">
    <property type="entry name" value="RHODANESE_3"/>
    <property type="match status" value="2"/>
</dbReference>
<dbReference type="InterPro" id="IPR036866">
    <property type="entry name" value="RibonucZ/Hydroxyglut_hydro"/>
</dbReference>
<feature type="domain" description="Rhodanese" evidence="2">
    <location>
        <begin position="372"/>
        <end position="460"/>
    </location>
</feature>
<gene>
    <name evidence="3" type="ORF">SAMN05443244_4033</name>
</gene>
<name>A0A1H4W4D9_9BACT</name>
<evidence type="ECO:0000259" key="2">
    <source>
        <dbReference type="PROSITE" id="PS50206"/>
    </source>
</evidence>
<dbReference type="InterPro" id="IPR001763">
    <property type="entry name" value="Rhodanese-like_dom"/>
</dbReference>
<dbReference type="EMBL" id="FNSD01000002">
    <property type="protein sequence ID" value="SEC88187.1"/>
    <property type="molecule type" value="Genomic_DNA"/>
</dbReference>
<dbReference type="CDD" id="cd00158">
    <property type="entry name" value="RHOD"/>
    <property type="match status" value="1"/>
</dbReference>
<dbReference type="OrthoDB" id="9784009at2"/>
<dbReference type="PANTHER" id="PTHR43084:SF1">
    <property type="entry name" value="PERSULFIDE DIOXYGENASE ETHE1, MITOCHONDRIAL"/>
    <property type="match status" value="1"/>
</dbReference>
<dbReference type="Pfam" id="PF00581">
    <property type="entry name" value="Rhodanese"/>
    <property type="match status" value="2"/>
</dbReference>
<evidence type="ECO:0000313" key="3">
    <source>
        <dbReference type="EMBL" id="SEC88187.1"/>
    </source>
</evidence>
<keyword evidence="1" id="KW-0479">Metal-binding</keyword>
<dbReference type="SUPFAM" id="SSF56281">
    <property type="entry name" value="Metallo-hydrolase/oxidoreductase"/>
    <property type="match status" value="1"/>
</dbReference>
<dbReference type="AlphaFoldDB" id="A0A1H4W4D9"/>
<organism evidence="3 4">
    <name type="scientific">Terriglobus roseus</name>
    <dbReference type="NCBI Taxonomy" id="392734"/>
    <lineage>
        <taxon>Bacteria</taxon>
        <taxon>Pseudomonadati</taxon>
        <taxon>Acidobacteriota</taxon>
        <taxon>Terriglobia</taxon>
        <taxon>Terriglobales</taxon>
        <taxon>Acidobacteriaceae</taxon>
        <taxon>Terriglobus</taxon>
    </lineage>
</organism>
<dbReference type="GO" id="GO:0070813">
    <property type="term" value="P:hydrogen sulfide metabolic process"/>
    <property type="evidence" value="ECO:0007669"/>
    <property type="project" value="TreeGrafter"/>
</dbReference>
<dbReference type="InterPro" id="IPR001279">
    <property type="entry name" value="Metallo-B-lactamas"/>
</dbReference>
<dbReference type="SUPFAM" id="SSF52821">
    <property type="entry name" value="Rhodanese/Cell cycle control phosphatase"/>
    <property type="match status" value="2"/>
</dbReference>
<dbReference type="GO" id="GO:0016787">
    <property type="term" value="F:hydrolase activity"/>
    <property type="evidence" value="ECO:0007669"/>
    <property type="project" value="UniProtKB-KW"/>
</dbReference>
<sequence length="461" mass="50246">MNVKQFEIPGLSQYAYVISSEGEAIVIDPIRDYNRYLEYAEKQGLTIRYVTETHIHADFASGAAALATATGAELVLSGHDEGELYRYAMPHRTLRDGEELSLGKIKVRAIHTPGHTPEHLSFLLLGEGTDTFEPTALFSGDFLFAGSLGRPDLLGGGETQRLARELYRSVHERIAMLPDEVRVCPGHGAGSLCGSGMSDQTESTLGEERRTQHLFRLDENEFVREILASAPPLPTYYPRMKALNSSGAVDVHEVASPKPLSPGQFNLHMKNGHVTLLDLRRPEAFGGAHIPNAINIGAGQNLSLWAGWLLDPETQILLIGDSGTIEEARLSLLRVGLDCVEGYLAKGFPTWIESGLPIARTRQLSTQEMHDRASSVEVVDVRSDQEWKAGHIAGAKHIMLGDLTKRLQELQSSLPLYVACGSGYRSNIAASLLQQAGFTDVSSMAGGMMAWNAQHLPLGDV</sequence>
<dbReference type="RefSeq" id="WP_074656205.1">
    <property type="nucleotide sequence ID" value="NZ_FNSD01000002.1"/>
</dbReference>
<dbReference type="PANTHER" id="PTHR43084">
    <property type="entry name" value="PERSULFIDE DIOXYGENASE ETHE1"/>
    <property type="match status" value="1"/>
</dbReference>
<dbReference type="GO" id="GO:0006749">
    <property type="term" value="P:glutathione metabolic process"/>
    <property type="evidence" value="ECO:0007669"/>
    <property type="project" value="InterPro"/>
</dbReference>
<dbReference type="SMART" id="SM00450">
    <property type="entry name" value="RHOD"/>
    <property type="match status" value="2"/>
</dbReference>
<dbReference type="CDD" id="cd07724">
    <property type="entry name" value="POD-like_MBL-fold"/>
    <property type="match status" value="1"/>
</dbReference>
<accession>A0A1H4W4D9</accession>
<proteinExistence type="predicted"/>
<dbReference type="GO" id="GO:0046872">
    <property type="term" value="F:metal ion binding"/>
    <property type="evidence" value="ECO:0007669"/>
    <property type="project" value="UniProtKB-KW"/>
</dbReference>
<dbReference type="InterPro" id="IPR051682">
    <property type="entry name" value="Mito_Persulfide_Diox"/>
</dbReference>
<dbReference type="Proteomes" id="UP000182409">
    <property type="component" value="Unassembled WGS sequence"/>
</dbReference>